<evidence type="ECO:0000256" key="3">
    <source>
        <dbReference type="SAM" id="MobiDB-lite"/>
    </source>
</evidence>
<gene>
    <name evidence="6" type="primary">PSME3_1</name>
    <name evidence="6" type="ORF">FJT64_021029</name>
</gene>
<dbReference type="GO" id="GO:0008537">
    <property type="term" value="C:proteasome activator complex"/>
    <property type="evidence" value="ECO:0007669"/>
    <property type="project" value="InterPro"/>
</dbReference>
<dbReference type="SUPFAM" id="SSF47216">
    <property type="entry name" value="Proteasome activator"/>
    <property type="match status" value="1"/>
</dbReference>
<dbReference type="InterPro" id="IPR036252">
    <property type="entry name" value="Proteasome_activ_sf"/>
</dbReference>
<dbReference type="InterPro" id="IPR009077">
    <property type="entry name" value="Proteasome_activ_PA28"/>
</dbReference>
<comment type="caution">
    <text evidence="6">The sequence shown here is derived from an EMBL/GenBank/DDBJ whole genome shotgun (WGS) entry which is preliminary data.</text>
</comment>
<dbReference type="FunFam" id="1.20.120.180:FF:000001">
    <property type="entry name" value="Proteasome activator complex subunit 3"/>
    <property type="match status" value="1"/>
</dbReference>
<evidence type="ECO:0000313" key="7">
    <source>
        <dbReference type="Proteomes" id="UP000440578"/>
    </source>
</evidence>
<evidence type="ECO:0000259" key="5">
    <source>
        <dbReference type="Pfam" id="PF02252"/>
    </source>
</evidence>
<feature type="domain" description="Proteasome activator PA28 C-terminal" evidence="5">
    <location>
        <begin position="105"/>
        <end position="245"/>
    </location>
</feature>
<dbReference type="Gene3D" id="1.20.5.120">
    <property type="entry name" value="Proteasome activator pa28, N-terminal domain"/>
    <property type="match status" value="1"/>
</dbReference>
<dbReference type="GO" id="GO:2000045">
    <property type="term" value="P:regulation of G1/S transition of mitotic cell cycle"/>
    <property type="evidence" value="ECO:0007669"/>
    <property type="project" value="TreeGrafter"/>
</dbReference>
<dbReference type="EMBL" id="VIIS01000553">
    <property type="protein sequence ID" value="KAF0307666.1"/>
    <property type="molecule type" value="Genomic_DNA"/>
</dbReference>
<keyword evidence="2 6" id="KW-0647">Proteasome</keyword>
<dbReference type="AlphaFoldDB" id="A0A6A4WJT5"/>
<dbReference type="InterPro" id="IPR036996">
    <property type="entry name" value="PA28_N_sf"/>
</dbReference>
<evidence type="ECO:0000313" key="6">
    <source>
        <dbReference type="EMBL" id="KAF0307666.1"/>
    </source>
</evidence>
<dbReference type="Pfam" id="PF02252">
    <property type="entry name" value="PA28_C"/>
    <property type="match status" value="1"/>
</dbReference>
<dbReference type="GO" id="GO:0005737">
    <property type="term" value="C:cytoplasm"/>
    <property type="evidence" value="ECO:0007669"/>
    <property type="project" value="TreeGrafter"/>
</dbReference>
<keyword evidence="7" id="KW-1185">Reference proteome</keyword>
<proteinExistence type="inferred from homology"/>
<dbReference type="InterPro" id="IPR003185">
    <property type="entry name" value="Proteasome_activ_PA28_N"/>
</dbReference>
<comment type="similarity">
    <text evidence="1">Belongs to the PA28 family.</text>
</comment>
<dbReference type="GO" id="GO:0061133">
    <property type="term" value="F:endopeptidase activator activity"/>
    <property type="evidence" value="ECO:0007669"/>
    <property type="project" value="TreeGrafter"/>
</dbReference>
<dbReference type="Gene3D" id="1.20.120.180">
    <property type="entry name" value="Proteasome activator pa28, C-terminal domain"/>
    <property type="match status" value="1"/>
</dbReference>
<dbReference type="Proteomes" id="UP000440578">
    <property type="component" value="Unassembled WGS sequence"/>
</dbReference>
<accession>A0A6A4WJT5</accession>
<protein>
    <submittedName>
        <fullName evidence="6">Proteasome activator complex subunit 3</fullName>
    </submittedName>
</protein>
<dbReference type="GO" id="GO:0005654">
    <property type="term" value="C:nucleoplasm"/>
    <property type="evidence" value="ECO:0007669"/>
    <property type="project" value="TreeGrafter"/>
</dbReference>
<evidence type="ECO:0000256" key="1">
    <source>
        <dbReference type="ARBA" id="ARBA00005883"/>
    </source>
</evidence>
<reference evidence="6 7" key="1">
    <citation type="submission" date="2019-07" db="EMBL/GenBank/DDBJ databases">
        <title>Draft genome assembly of a fouling barnacle, Amphibalanus amphitrite (Darwin, 1854): The first reference genome for Thecostraca.</title>
        <authorList>
            <person name="Kim W."/>
        </authorList>
    </citation>
    <scope>NUCLEOTIDE SEQUENCE [LARGE SCALE GENOMIC DNA]</scope>
    <source>
        <strain evidence="6">SNU_AA5</strain>
        <tissue evidence="6">Soma without cirri and trophi</tissue>
    </source>
</reference>
<evidence type="ECO:0000256" key="2">
    <source>
        <dbReference type="ARBA" id="ARBA00022942"/>
    </source>
</evidence>
<dbReference type="PANTHER" id="PTHR10660">
    <property type="entry name" value="PROTEASOME REGULATOR PA28"/>
    <property type="match status" value="1"/>
</dbReference>
<dbReference type="InterPro" id="IPR003186">
    <property type="entry name" value="PA28_C"/>
</dbReference>
<feature type="region of interest" description="Disordered" evidence="3">
    <location>
        <begin position="62"/>
        <end position="102"/>
    </location>
</feature>
<dbReference type="Pfam" id="PF02251">
    <property type="entry name" value="PA28_N"/>
    <property type="match status" value="1"/>
</dbReference>
<feature type="compositionally biased region" description="Pro residues" evidence="3">
    <location>
        <begin position="66"/>
        <end position="78"/>
    </location>
</feature>
<sequence>MPNSKVSAEEAREKVSKYKDDIKVEGERVVNDVLPQRILEMNELLEQAPFTTTDLRQFHSALQVGVPPPLHADGQPPPGKRRKRSEDAGDGESPPASCLLPHGSVPCNKPITDIIEILKPIIRRIMEETNLLKMWVTYMIPKIEDGNNFGVSIQEDALGEVASAETESATHFYEISRYFSFRAKLVSKVVKYPHIDDYRRAVEELDEKQFVSLRLTLVEIRNRYATLHDVISKNLVKIKKPRSVDSAESMY</sequence>
<dbReference type="GO" id="GO:0061136">
    <property type="term" value="P:regulation of proteasomal protein catabolic process"/>
    <property type="evidence" value="ECO:0007669"/>
    <property type="project" value="TreeGrafter"/>
</dbReference>
<name>A0A6A4WJT5_AMPAM</name>
<feature type="domain" description="Proteasome activator PA28 N-terminal" evidence="4">
    <location>
        <begin position="10"/>
        <end position="69"/>
    </location>
</feature>
<dbReference type="InterPro" id="IPR036997">
    <property type="entry name" value="PA28_C_sf"/>
</dbReference>
<dbReference type="OrthoDB" id="6591885at2759"/>
<dbReference type="PANTHER" id="PTHR10660:SF2">
    <property type="entry name" value="LD45860P"/>
    <property type="match status" value="1"/>
</dbReference>
<dbReference type="EMBL" id="VIIS01000553">
    <property type="protein sequence ID" value="KAF0307665.1"/>
    <property type="molecule type" value="Genomic_DNA"/>
</dbReference>
<organism evidence="6 7">
    <name type="scientific">Amphibalanus amphitrite</name>
    <name type="common">Striped barnacle</name>
    <name type="synonym">Balanus amphitrite</name>
    <dbReference type="NCBI Taxonomy" id="1232801"/>
    <lineage>
        <taxon>Eukaryota</taxon>
        <taxon>Metazoa</taxon>
        <taxon>Ecdysozoa</taxon>
        <taxon>Arthropoda</taxon>
        <taxon>Crustacea</taxon>
        <taxon>Multicrustacea</taxon>
        <taxon>Cirripedia</taxon>
        <taxon>Thoracica</taxon>
        <taxon>Thoracicalcarea</taxon>
        <taxon>Balanomorpha</taxon>
        <taxon>Balanoidea</taxon>
        <taxon>Balanidae</taxon>
        <taxon>Amphibalaninae</taxon>
        <taxon>Amphibalanus</taxon>
    </lineage>
</organism>
<evidence type="ECO:0000259" key="4">
    <source>
        <dbReference type="Pfam" id="PF02251"/>
    </source>
</evidence>